<evidence type="ECO:0000256" key="1">
    <source>
        <dbReference type="ARBA" id="ARBA00023015"/>
    </source>
</evidence>
<protein>
    <submittedName>
        <fullName evidence="6">AcrR family transcriptional regulator</fullName>
    </submittedName>
</protein>
<dbReference type="InterPro" id="IPR054129">
    <property type="entry name" value="DesT_TetR_C"/>
</dbReference>
<dbReference type="Pfam" id="PF21943">
    <property type="entry name" value="TetR_C_46"/>
    <property type="match status" value="1"/>
</dbReference>
<evidence type="ECO:0000313" key="6">
    <source>
        <dbReference type="EMBL" id="MBB4681616.1"/>
    </source>
</evidence>
<dbReference type="AlphaFoldDB" id="A0A7W7CKT2"/>
<dbReference type="RefSeq" id="WP_185008320.1">
    <property type="nucleotide sequence ID" value="NZ_BAAAUI010000014.1"/>
</dbReference>
<evidence type="ECO:0000313" key="7">
    <source>
        <dbReference type="Proteomes" id="UP000533598"/>
    </source>
</evidence>
<keyword evidence="2 4" id="KW-0238">DNA-binding</keyword>
<comment type="caution">
    <text evidence="6">The sequence shown here is derived from an EMBL/GenBank/DDBJ whole genome shotgun (WGS) entry which is preliminary data.</text>
</comment>
<dbReference type="InterPro" id="IPR001647">
    <property type="entry name" value="HTH_TetR"/>
</dbReference>
<name>A0A7W7CKT2_9PSEU</name>
<dbReference type="Gene3D" id="1.10.357.10">
    <property type="entry name" value="Tetracycline Repressor, domain 2"/>
    <property type="match status" value="1"/>
</dbReference>
<sequence>MAQRTRLSPDLRRAQLLKLGVELLSTRTLDELSIDDLAAEAGISTGLLFHYFGSKREFHLAVARAAATQLLDFLAPDPALPPVPRMRQSLIGFVDYVTQNRDAYTSLVRGAATGDEAMRALFEQTRTAIAEIVLHNVDDLGIEPTPKLAMTVRGWVAFAEEVTITWLRQEEVDRDGLLELLERGFFQLAMVAVGVDAVAPYLPDLS</sequence>
<dbReference type="EMBL" id="JACHMH010000001">
    <property type="protein sequence ID" value="MBB4681616.1"/>
    <property type="molecule type" value="Genomic_DNA"/>
</dbReference>
<dbReference type="Pfam" id="PF00440">
    <property type="entry name" value="TetR_N"/>
    <property type="match status" value="1"/>
</dbReference>
<dbReference type="Proteomes" id="UP000533598">
    <property type="component" value="Unassembled WGS sequence"/>
</dbReference>
<keyword evidence="1" id="KW-0805">Transcription regulation</keyword>
<evidence type="ECO:0000259" key="5">
    <source>
        <dbReference type="PROSITE" id="PS50977"/>
    </source>
</evidence>
<feature type="DNA-binding region" description="H-T-H motif" evidence="4">
    <location>
        <begin position="33"/>
        <end position="52"/>
    </location>
</feature>
<dbReference type="InterPro" id="IPR009057">
    <property type="entry name" value="Homeodomain-like_sf"/>
</dbReference>
<gene>
    <name evidence="6" type="ORF">HNR67_007734</name>
</gene>
<dbReference type="PROSITE" id="PS50977">
    <property type="entry name" value="HTH_TETR_2"/>
    <property type="match status" value="1"/>
</dbReference>
<evidence type="ECO:0000256" key="4">
    <source>
        <dbReference type="PROSITE-ProRule" id="PRU00335"/>
    </source>
</evidence>
<dbReference type="PANTHER" id="PTHR30055:SF174">
    <property type="entry name" value="TRANSCRIPTIONAL REGULATORY PROTEIN (PROBABLY TETR-FAMILY)-RELATED"/>
    <property type="match status" value="1"/>
</dbReference>
<evidence type="ECO:0000256" key="2">
    <source>
        <dbReference type="ARBA" id="ARBA00023125"/>
    </source>
</evidence>
<reference evidence="6 7" key="1">
    <citation type="submission" date="2020-08" db="EMBL/GenBank/DDBJ databases">
        <title>Sequencing the genomes of 1000 actinobacteria strains.</title>
        <authorList>
            <person name="Klenk H.-P."/>
        </authorList>
    </citation>
    <scope>NUCLEOTIDE SEQUENCE [LARGE SCALE GENOMIC DNA]</scope>
    <source>
        <strain evidence="6 7">DSM 44230</strain>
    </source>
</reference>
<dbReference type="SUPFAM" id="SSF46689">
    <property type="entry name" value="Homeodomain-like"/>
    <property type="match status" value="1"/>
</dbReference>
<dbReference type="PANTHER" id="PTHR30055">
    <property type="entry name" value="HTH-TYPE TRANSCRIPTIONAL REGULATOR RUTR"/>
    <property type="match status" value="1"/>
</dbReference>
<keyword evidence="3" id="KW-0804">Transcription</keyword>
<keyword evidence="7" id="KW-1185">Reference proteome</keyword>
<dbReference type="GO" id="GO:0003700">
    <property type="term" value="F:DNA-binding transcription factor activity"/>
    <property type="evidence" value="ECO:0007669"/>
    <property type="project" value="TreeGrafter"/>
</dbReference>
<dbReference type="GO" id="GO:0000976">
    <property type="term" value="F:transcription cis-regulatory region binding"/>
    <property type="evidence" value="ECO:0007669"/>
    <property type="project" value="TreeGrafter"/>
</dbReference>
<organism evidence="6 7">
    <name type="scientific">Crossiella cryophila</name>
    <dbReference type="NCBI Taxonomy" id="43355"/>
    <lineage>
        <taxon>Bacteria</taxon>
        <taxon>Bacillati</taxon>
        <taxon>Actinomycetota</taxon>
        <taxon>Actinomycetes</taxon>
        <taxon>Pseudonocardiales</taxon>
        <taxon>Pseudonocardiaceae</taxon>
        <taxon>Crossiella</taxon>
    </lineage>
</organism>
<accession>A0A7W7CKT2</accession>
<evidence type="ECO:0000256" key="3">
    <source>
        <dbReference type="ARBA" id="ARBA00023163"/>
    </source>
</evidence>
<feature type="domain" description="HTH tetR-type" evidence="5">
    <location>
        <begin position="10"/>
        <end position="70"/>
    </location>
</feature>
<dbReference type="InterPro" id="IPR050109">
    <property type="entry name" value="HTH-type_TetR-like_transc_reg"/>
</dbReference>
<proteinExistence type="predicted"/>